<protein>
    <recommendedName>
        <fullName evidence="10">tRNA dimethylallyltransferase</fullName>
        <ecNumber evidence="10">2.5.1.75</ecNumber>
    </recommendedName>
    <alternativeName>
        <fullName evidence="10">Dimethylallyl diphosphate:tRNA dimethylallyltransferase</fullName>
        <shortName evidence="10">DMAPP:tRNA dimethylallyltransferase</shortName>
        <shortName evidence="10">DMATase</shortName>
    </alternativeName>
    <alternativeName>
        <fullName evidence="10">Isopentenyl-diphosphate:tRNA isopentenyltransferase</fullName>
        <shortName evidence="10">IPP transferase</shortName>
        <shortName evidence="10">IPPT</shortName>
        <shortName evidence="10">IPTase</shortName>
    </alternativeName>
</protein>
<comment type="caution">
    <text evidence="10">Lacks conserved residue(s) required for the propagation of feature annotation.</text>
</comment>
<dbReference type="GO" id="GO:0005524">
    <property type="term" value="F:ATP binding"/>
    <property type="evidence" value="ECO:0007669"/>
    <property type="project" value="UniProtKB-UniRule"/>
</dbReference>
<feature type="binding site" evidence="10">
    <location>
        <begin position="24"/>
        <end position="29"/>
    </location>
    <ligand>
        <name>substrate</name>
    </ligand>
</feature>
<comment type="similarity">
    <text evidence="3 10 13">Belongs to the IPP transferase family.</text>
</comment>
<feature type="binding site" evidence="10">
    <location>
        <begin position="22"/>
        <end position="29"/>
    </location>
    <ligand>
        <name>ATP</name>
        <dbReference type="ChEBI" id="CHEBI:30616"/>
    </ligand>
</feature>
<feature type="site" description="Interaction with substrate tRNA" evidence="10">
    <location>
        <position position="113"/>
    </location>
</feature>
<dbReference type="Pfam" id="PF01715">
    <property type="entry name" value="IPPT"/>
    <property type="match status" value="1"/>
</dbReference>
<keyword evidence="8 10" id="KW-0460">Magnesium</keyword>
<comment type="caution">
    <text evidence="14">The sequence shown here is derived from an EMBL/GenBank/DDBJ whole genome shotgun (WGS) entry which is preliminary data.</text>
</comment>
<sequence length="327" mass="36028">MTAPDSTGGAGETAPPAILITGPTASGKTELALALAAQLPCELISVDSALVYRGMDIGTAKPAPSVLARFPHRLVDICDPSEAYSAARFRVDALAAMAEITAAGRIPLLVGGTMLYWRALVGGLSPLPTAQPEVRAQLAERYAAEGAAAMHDWLVEVDPLTAARVHQNDPQRVQRALEVFLVTGRPMSELWHRDAGSALPYRVLRLVRSPRERATLHQRIELRLQAMLAAGFEDEVRALYERDDLDATLPSMRAVGYRQLWAYLSGELSWEQMREKALVATRQLAKRQYTWLRTEENAVWLWDEAEAEVKQAALQQVEVFLSPAEPR</sequence>
<dbReference type="FunFam" id="1.10.20.140:FF:000001">
    <property type="entry name" value="tRNA dimethylallyltransferase"/>
    <property type="match status" value="1"/>
</dbReference>
<evidence type="ECO:0000256" key="3">
    <source>
        <dbReference type="ARBA" id="ARBA00005842"/>
    </source>
</evidence>
<dbReference type="HAMAP" id="MF_00185">
    <property type="entry name" value="IPP_trans"/>
    <property type="match status" value="1"/>
</dbReference>
<dbReference type="GO" id="GO:0006400">
    <property type="term" value="P:tRNA modification"/>
    <property type="evidence" value="ECO:0007669"/>
    <property type="project" value="TreeGrafter"/>
</dbReference>
<dbReference type="InterPro" id="IPR039657">
    <property type="entry name" value="Dimethylallyltransferase"/>
</dbReference>
<evidence type="ECO:0000256" key="9">
    <source>
        <dbReference type="ARBA" id="ARBA00049563"/>
    </source>
</evidence>
<evidence type="ECO:0000256" key="10">
    <source>
        <dbReference type="HAMAP-Rule" id="MF_00185"/>
    </source>
</evidence>
<dbReference type="AlphaFoldDB" id="A0A9X1B3R2"/>
<evidence type="ECO:0000313" key="14">
    <source>
        <dbReference type="EMBL" id="MBK1617867.1"/>
    </source>
</evidence>
<evidence type="ECO:0000256" key="7">
    <source>
        <dbReference type="ARBA" id="ARBA00022840"/>
    </source>
</evidence>
<dbReference type="NCBIfam" id="TIGR00174">
    <property type="entry name" value="miaA"/>
    <property type="match status" value="1"/>
</dbReference>
<accession>A0A9X1B3R2</accession>
<evidence type="ECO:0000256" key="1">
    <source>
        <dbReference type="ARBA" id="ARBA00001946"/>
    </source>
</evidence>
<feature type="region of interest" description="Interaction with substrate tRNA" evidence="10">
    <location>
        <begin position="171"/>
        <end position="175"/>
    </location>
</feature>
<comment type="cofactor">
    <cofactor evidence="1 10">
        <name>Mg(2+)</name>
        <dbReference type="ChEBI" id="CHEBI:18420"/>
    </cofactor>
</comment>
<dbReference type="InterPro" id="IPR018022">
    <property type="entry name" value="IPT"/>
</dbReference>
<feature type="region of interest" description="Interaction with substrate tRNA" evidence="10">
    <location>
        <begin position="47"/>
        <end position="50"/>
    </location>
</feature>
<keyword evidence="5 10" id="KW-0819">tRNA processing</keyword>
<dbReference type="InterPro" id="IPR027417">
    <property type="entry name" value="P-loop_NTPase"/>
</dbReference>
<dbReference type="SUPFAM" id="SSF52540">
    <property type="entry name" value="P-loop containing nucleoside triphosphate hydrolases"/>
    <property type="match status" value="1"/>
</dbReference>
<evidence type="ECO:0000256" key="8">
    <source>
        <dbReference type="ARBA" id="ARBA00022842"/>
    </source>
</evidence>
<name>A0A9X1B3R2_9GAMM</name>
<dbReference type="EC" id="2.5.1.75" evidence="10"/>
<feature type="site" description="Interaction with substrate tRNA" evidence="10">
    <location>
        <position position="135"/>
    </location>
</feature>
<evidence type="ECO:0000256" key="11">
    <source>
        <dbReference type="RuleBase" id="RU003783"/>
    </source>
</evidence>
<dbReference type="Proteomes" id="UP001138768">
    <property type="component" value="Unassembled WGS sequence"/>
</dbReference>
<dbReference type="Gene3D" id="1.10.20.140">
    <property type="match status" value="1"/>
</dbReference>
<organism evidence="14 15">
    <name type="scientific">Lamprobacter modestohalophilus</name>
    <dbReference type="NCBI Taxonomy" id="1064514"/>
    <lineage>
        <taxon>Bacteria</taxon>
        <taxon>Pseudomonadati</taxon>
        <taxon>Pseudomonadota</taxon>
        <taxon>Gammaproteobacteria</taxon>
        <taxon>Chromatiales</taxon>
        <taxon>Chromatiaceae</taxon>
        <taxon>Lamprobacter</taxon>
    </lineage>
</organism>
<evidence type="ECO:0000256" key="2">
    <source>
        <dbReference type="ARBA" id="ARBA00003213"/>
    </source>
</evidence>
<keyword evidence="7 10" id="KW-0067">ATP-binding</keyword>
<keyword evidence="6 10" id="KW-0547">Nucleotide-binding</keyword>
<keyword evidence="15" id="KW-1185">Reference proteome</keyword>
<dbReference type="EMBL" id="NRRY01000005">
    <property type="protein sequence ID" value="MBK1617867.1"/>
    <property type="molecule type" value="Genomic_DNA"/>
</dbReference>
<evidence type="ECO:0000256" key="5">
    <source>
        <dbReference type="ARBA" id="ARBA00022694"/>
    </source>
</evidence>
<evidence type="ECO:0000256" key="4">
    <source>
        <dbReference type="ARBA" id="ARBA00022679"/>
    </source>
</evidence>
<dbReference type="RefSeq" id="WP_200240268.1">
    <property type="nucleotide sequence ID" value="NZ_NRRY01000005.1"/>
</dbReference>
<keyword evidence="4 10" id="KW-0808">Transferase</keyword>
<proteinExistence type="inferred from homology"/>
<reference evidence="14 15" key="1">
    <citation type="journal article" date="2020" name="Microorganisms">
        <title>Osmotic Adaptation and Compatible Solute Biosynthesis of Phototrophic Bacteria as Revealed from Genome Analyses.</title>
        <authorList>
            <person name="Imhoff J.F."/>
            <person name="Rahn T."/>
            <person name="Kunzel S."/>
            <person name="Keller A."/>
            <person name="Neulinger S.C."/>
        </authorList>
    </citation>
    <scope>NUCLEOTIDE SEQUENCE [LARGE SCALE GENOMIC DNA]</scope>
    <source>
        <strain evidence="14 15">DSM 25653</strain>
    </source>
</reference>
<dbReference type="Gene3D" id="3.40.50.300">
    <property type="entry name" value="P-loop containing nucleotide triphosphate hydrolases"/>
    <property type="match status" value="1"/>
</dbReference>
<dbReference type="PANTHER" id="PTHR11088:SF60">
    <property type="entry name" value="TRNA DIMETHYLALLYLTRANSFERASE"/>
    <property type="match status" value="1"/>
</dbReference>
<evidence type="ECO:0000313" key="15">
    <source>
        <dbReference type="Proteomes" id="UP001138768"/>
    </source>
</evidence>
<comment type="function">
    <text evidence="2 10 12">Catalyzes the transfer of a dimethylallyl group onto the adenine at position 37 in tRNAs that read codons beginning with uridine, leading to the formation of N6-(dimethylallyl)adenosine (i(6)A).</text>
</comment>
<dbReference type="GO" id="GO:0052381">
    <property type="term" value="F:tRNA dimethylallyltransferase activity"/>
    <property type="evidence" value="ECO:0007669"/>
    <property type="project" value="UniProtKB-UniRule"/>
</dbReference>
<evidence type="ECO:0000256" key="13">
    <source>
        <dbReference type="RuleBase" id="RU003785"/>
    </source>
</evidence>
<gene>
    <name evidence="10" type="primary">miaA</name>
    <name evidence="14" type="ORF">CKO42_05225</name>
</gene>
<dbReference type="PANTHER" id="PTHR11088">
    <property type="entry name" value="TRNA DIMETHYLALLYLTRANSFERASE"/>
    <property type="match status" value="1"/>
</dbReference>
<evidence type="ECO:0000256" key="6">
    <source>
        <dbReference type="ARBA" id="ARBA00022741"/>
    </source>
</evidence>
<evidence type="ECO:0000256" key="12">
    <source>
        <dbReference type="RuleBase" id="RU003784"/>
    </source>
</evidence>
<comment type="catalytic activity">
    <reaction evidence="9 10 11">
        <text>adenosine(37) in tRNA + dimethylallyl diphosphate = N(6)-dimethylallyladenosine(37) in tRNA + diphosphate</text>
        <dbReference type="Rhea" id="RHEA:26482"/>
        <dbReference type="Rhea" id="RHEA-COMP:10162"/>
        <dbReference type="Rhea" id="RHEA-COMP:10375"/>
        <dbReference type="ChEBI" id="CHEBI:33019"/>
        <dbReference type="ChEBI" id="CHEBI:57623"/>
        <dbReference type="ChEBI" id="CHEBI:74411"/>
        <dbReference type="ChEBI" id="CHEBI:74415"/>
        <dbReference type="EC" id="2.5.1.75"/>
    </reaction>
</comment>
<comment type="subunit">
    <text evidence="10">Monomer.</text>
</comment>